<sequence>MARYKEHVAIESAAKAECERQQKEAQTARDREEAERLSALEARRAAQAAWETPFVHTSAAGVIFDAINRCLRFGQNGLITGKPGVGKTRALQEAVRRSDALEGPSVGLVTVTGVMGNSTMAVFEEVAPHLGVKPANSIAATMKRLCREACFAPVMLFDEAQNLTLRSARELLTISEDARIQMIFLGNDEVLQLVNSKQAAIQQIARRLPVREEIDGILDDDADLIASRYDVEGMEAFRLCRELANVRHADGLGKVLPVARHLALKMGHKTVQASHLREALITFPHFVRELQDADAAPKIKRQSSVKRLPKQR</sequence>
<dbReference type="InterPro" id="IPR027417">
    <property type="entry name" value="P-loop_NTPase"/>
</dbReference>
<reference evidence="2 3" key="1">
    <citation type="submission" date="2016-04" db="EMBL/GenBank/DDBJ databases">
        <authorList>
            <person name="Evans L.H."/>
            <person name="Alamgir A."/>
            <person name="Owens N."/>
            <person name="Weber N.D."/>
            <person name="Virtaneva K."/>
            <person name="Barbian K."/>
            <person name="Babar A."/>
            <person name="Rosenke K."/>
        </authorList>
    </citation>
    <scope>NUCLEOTIDE SEQUENCE [LARGE SCALE GENOMIC DNA]</scope>
    <source>
        <strain evidence="2 3">PMB02</strain>
    </source>
</reference>
<dbReference type="Pfam" id="PF13401">
    <property type="entry name" value="AAA_22"/>
    <property type="match status" value="1"/>
</dbReference>
<protein>
    <recommendedName>
        <fullName evidence="1">ORC1/DEAH AAA+ ATPase domain-containing protein</fullName>
    </recommendedName>
</protein>
<comment type="caution">
    <text evidence="2">The sequence shown here is derived from an EMBL/GenBank/DDBJ whole genome shotgun (WGS) entry which is preliminary data.</text>
</comment>
<dbReference type="SUPFAM" id="SSF52540">
    <property type="entry name" value="P-loop containing nucleoside triphosphate hydrolases"/>
    <property type="match status" value="1"/>
</dbReference>
<dbReference type="STRING" id="427683.A5481_01485"/>
<evidence type="ECO:0000259" key="1">
    <source>
        <dbReference type="Pfam" id="PF13401"/>
    </source>
</evidence>
<proteinExistence type="predicted"/>
<evidence type="ECO:0000313" key="3">
    <source>
        <dbReference type="Proteomes" id="UP000078316"/>
    </source>
</evidence>
<dbReference type="Gene3D" id="3.40.50.300">
    <property type="entry name" value="P-loop containing nucleotide triphosphate hydrolases"/>
    <property type="match status" value="1"/>
</dbReference>
<feature type="domain" description="ORC1/DEAH AAA+ ATPase" evidence="1">
    <location>
        <begin position="75"/>
        <end position="193"/>
    </location>
</feature>
<evidence type="ECO:0000313" key="2">
    <source>
        <dbReference type="EMBL" id="OAS27462.1"/>
    </source>
</evidence>
<dbReference type="EMBL" id="LWHQ01000005">
    <property type="protein sequence ID" value="OAS27462.1"/>
    <property type="molecule type" value="Genomic_DNA"/>
</dbReference>
<dbReference type="AlphaFoldDB" id="A0A179SJ24"/>
<dbReference type="GO" id="GO:0016887">
    <property type="term" value="F:ATP hydrolysis activity"/>
    <property type="evidence" value="ECO:0007669"/>
    <property type="project" value="InterPro"/>
</dbReference>
<dbReference type="Proteomes" id="UP000078316">
    <property type="component" value="Unassembled WGS sequence"/>
</dbReference>
<organism evidence="2 3">
    <name type="scientific">Methylobacterium platani</name>
    <dbReference type="NCBI Taxonomy" id="427683"/>
    <lineage>
        <taxon>Bacteria</taxon>
        <taxon>Pseudomonadati</taxon>
        <taxon>Pseudomonadota</taxon>
        <taxon>Alphaproteobacteria</taxon>
        <taxon>Hyphomicrobiales</taxon>
        <taxon>Methylobacteriaceae</taxon>
        <taxon>Methylobacterium</taxon>
    </lineage>
</organism>
<name>A0A179SJ24_9HYPH</name>
<gene>
    <name evidence="2" type="ORF">A5481_01485</name>
</gene>
<accession>A0A179SJ24</accession>
<dbReference type="InterPro" id="IPR049945">
    <property type="entry name" value="AAA_22"/>
</dbReference>